<dbReference type="Gene3D" id="3.40.220.10">
    <property type="entry name" value="Leucine Aminopeptidase, subunit E, domain 1"/>
    <property type="match status" value="1"/>
</dbReference>
<gene>
    <name evidence="3" type="ORF">D9758_000714</name>
</gene>
<proteinExistence type="predicted"/>
<protein>
    <recommendedName>
        <fullName evidence="2">Macro domain-containing protein</fullName>
    </recommendedName>
</protein>
<dbReference type="PANTHER" id="PTHR11106">
    <property type="entry name" value="GANGLIOSIDE INDUCED DIFFERENTIATION ASSOCIATED PROTEIN 2-RELATED"/>
    <property type="match status" value="1"/>
</dbReference>
<dbReference type="SUPFAM" id="SSF52949">
    <property type="entry name" value="Macro domain-like"/>
    <property type="match status" value="1"/>
</dbReference>
<dbReference type="Pfam" id="PF01661">
    <property type="entry name" value="Macro"/>
    <property type="match status" value="1"/>
</dbReference>
<name>A0A8H5LYE8_9AGAR</name>
<dbReference type="SMART" id="SM00506">
    <property type="entry name" value="A1pp"/>
    <property type="match status" value="1"/>
</dbReference>
<evidence type="ECO:0000256" key="1">
    <source>
        <dbReference type="SAM" id="MobiDB-lite"/>
    </source>
</evidence>
<evidence type="ECO:0000313" key="4">
    <source>
        <dbReference type="Proteomes" id="UP000559256"/>
    </source>
</evidence>
<dbReference type="InterPro" id="IPR043472">
    <property type="entry name" value="Macro_dom-like"/>
</dbReference>
<organism evidence="3 4">
    <name type="scientific">Tetrapyrgos nigripes</name>
    <dbReference type="NCBI Taxonomy" id="182062"/>
    <lineage>
        <taxon>Eukaryota</taxon>
        <taxon>Fungi</taxon>
        <taxon>Dikarya</taxon>
        <taxon>Basidiomycota</taxon>
        <taxon>Agaricomycotina</taxon>
        <taxon>Agaricomycetes</taxon>
        <taxon>Agaricomycetidae</taxon>
        <taxon>Agaricales</taxon>
        <taxon>Marasmiineae</taxon>
        <taxon>Marasmiaceae</taxon>
        <taxon>Tetrapyrgos</taxon>
    </lineage>
</organism>
<dbReference type="NCBIfam" id="NF001664">
    <property type="entry name" value="PRK00431.1-6"/>
    <property type="match status" value="1"/>
</dbReference>
<feature type="region of interest" description="Disordered" evidence="1">
    <location>
        <begin position="213"/>
        <end position="237"/>
    </location>
</feature>
<dbReference type="EMBL" id="JAACJM010000003">
    <property type="protein sequence ID" value="KAF5373959.1"/>
    <property type="molecule type" value="Genomic_DNA"/>
</dbReference>
<evidence type="ECO:0000313" key="3">
    <source>
        <dbReference type="EMBL" id="KAF5373959.1"/>
    </source>
</evidence>
<dbReference type="OrthoDB" id="6077599at2759"/>
<feature type="compositionally biased region" description="Basic and acidic residues" evidence="1">
    <location>
        <begin position="223"/>
        <end position="237"/>
    </location>
</feature>
<sequence>MRSMANVQTLRQLFKHPSPKYTLASIPKEKQKYPVNGSLLDRVSLWQGDITKLQVDAIVNAANKRLLGGGGVDGAIHAAAGRGLLEECRTLNGAEIGESKITKGYNLPAKHVIHTVGPIYSYSSPEDVELKAKQLTSCYRTSLELAVKRNLKQIAFCSISTGIYGYPIEDATDIALDTVRNFCESDTSLEQVIFVVWSDKDKHVYEALIPEYFPPDTEYPSESDSKVEASDSKVKDG</sequence>
<dbReference type="PROSITE" id="PS51154">
    <property type="entry name" value="MACRO"/>
    <property type="match status" value="1"/>
</dbReference>
<keyword evidence="4" id="KW-1185">Reference proteome</keyword>
<dbReference type="CDD" id="cd02908">
    <property type="entry name" value="Macro_OAADPr_deacetylase"/>
    <property type="match status" value="1"/>
</dbReference>
<feature type="domain" description="Macro" evidence="2">
    <location>
        <begin position="30"/>
        <end position="213"/>
    </location>
</feature>
<dbReference type="InterPro" id="IPR002589">
    <property type="entry name" value="Macro_dom"/>
</dbReference>
<evidence type="ECO:0000259" key="2">
    <source>
        <dbReference type="PROSITE" id="PS51154"/>
    </source>
</evidence>
<comment type="caution">
    <text evidence="3">The sequence shown here is derived from an EMBL/GenBank/DDBJ whole genome shotgun (WGS) entry which is preliminary data.</text>
</comment>
<dbReference type="PANTHER" id="PTHR11106:SF27">
    <property type="entry name" value="MACRO DOMAIN-CONTAINING PROTEIN"/>
    <property type="match status" value="1"/>
</dbReference>
<dbReference type="Proteomes" id="UP000559256">
    <property type="component" value="Unassembled WGS sequence"/>
</dbReference>
<dbReference type="AlphaFoldDB" id="A0A8H5LYE8"/>
<accession>A0A8H5LYE8</accession>
<reference evidence="3 4" key="1">
    <citation type="journal article" date="2020" name="ISME J.">
        <title>Uncovering the hidden diversity of litter-decomposition mechanisms in mushroom-forming fungi.</title>
        <authorList>
            <person name="Floudas D."/>
            <person name="Bentzer J."/>
            <person name="Ahren D."/>
            <person name="Johansson T."/>
            <person name="Persson P."/>
            <person name="Tunlid A."/>
        </authorList>
    </citation>
    <scope>NUCLEOTIDE SEQUENCE [LARGE SCALE GENOMIC DNA]</scope>
    <source>
        <strain evidence="3 4">CBS 291.85</strain>
    </source>
</reference>